<evidence type="ECO:0000313" key="7">
    <source>
        <dbReference type="EMBL" id="SEN51102.1"/>
    </source>
</evidence>
<accession>A0A1H8H422</accession>
<feature type="domain" description="NnrU" evidence="6">
    <location>
        <begin position="6"/>
        <end position="220"/>
    </location>
</feature>
<proteinExistence type="predicted"/>
<keyword evidence="8" id="KW-1185">Reference proteome</keyword>
<dbReference type="EMBL" id="FOCE01000005">
    <property type="protein sequence ID" value="SEN51102.1"/>
    <property type="molecule type" value="Genomic_DNA"/>
</dbReference>
<name>A0A1H8H422_9RHOB</name>
<evidence type="ECO:0000256" key="5">
    <source>
        <dbReference type="SAM" id="Phobius"/>
    </source>
</evidence>
<evidence type="ECO:0000256" key="4">
    <source>
        <dbReference type="ARBA" id="ARBA00023136"/>
    </source>
</evidence>
<evidence type="ECO:0000313" key="8">
    <source>
        <dbReference type="Proteomes" id="UP000198761"/>
    </source>
</evidence>
<dbReference type="GO" id="GO:0016020">
    <property type="term" value="C:membrane"/>
    <property type="evidence" value="ECO:0007669"/>
    <property type="project" value="UniProtKB-SubCell"/>
</dbReference>
<dbReference type="Pfam" id="PF07298">
    <property type="entry name" value="NnrU"/>
    <property type="match status" value="1"/>
</dbReference>
<gene>
    <name evidence="7" type="ORF">SAMN04488103_105251</name>
</gene>
<evidence type="ECO:0000256" key="1">
    <source>
        <dbReference type="ARBA" id="ARBA00004141"/>
    </source>
</evidence>
<feature type="transmembrane region" description="Helical" evidence="5">
    <location>
        <begin position="194"/>
        <end position="212"/>
    </location>
</feature>
<keyword evidence="4 5" id="KW-0472">Membrane</keyword>
<comment type="subcellular location">
    <subcellularLocation>
        <location evidence="1">Membrane</location>
        <topology evidence="1">Multi-pass membrane protein</topology>
    </subcellularLocation>
</comment>
<protein>
    <submittedName>
        <fullName evidence="7">Uncharacterized membrane protein</fullName>
    </submittedName>
</protein>
<feature type="transmembrane region" description="Helical" evidence="5">
    <location>
        <begin position="78"/>
        <end position="100"/>
    </location>
</feature>
<dbReference type="STRING" id="933059.SAMN04488103_105251"/>
<dbReference type="RefSeq" id="WP_091301354.1">
    <property type="nucleotide sequence ID" value="NZ_FOCE01000005.1"/>
</dbReference>
<sequence length="222" mass="23529">MGWGEFAAALAAFGLSHVVPVRPAVKAALVARLGRGGFGASYGLLSLALLVWVIAAAGRAPFVPLWDPALWMRWLANLAMPVVVGLACLALGAANPLSFGGRAAGFDPLHPGIAGVVRHPLLWALLIWAGVHLLVNGDLAHVVMFGLFAGFAALGMRGIDVRLRRMWGEAEWRRLAAGTANRPFGGAWRGYRPALWRLALAALVWAGLWHLHLPVIGVSPAP</sequence>
<feature type="transmembrane region" description="Helical" evidence="5">
    <location>
        <begin position="112"/>
        <end position="133"/>
    </location>
</feature>
<dbReference type="Proteomes" id="UP000198761">
    <property type="component" value="Unassembled WGS sequence"/>
</dbReference>
<keyword evidence="3 5" id="KW-1133">Transmembrane helix</keyword>
<dbReference type="InterPro" id="IPR009915">
    <property type="entry name" value="NnrU_dom"/>
</dbReference>
<dbReference type="OrthoDB" id="7828645at2"/>
<evidence type="ECO:0000256" key="3">
    <source>
        <dbReference type="ARBA" id="ARBA00022989"/>
    </source>
</evidence>
<dbReference type="AlphaFoldDB" id="A0A1H8H422"/>
<evidence type="ECO:0000259" key="6">
    <source>
        <dbReference type="Pfam" id="PF07298"/>
    </source>
</evidence>
<feature type="transmembrane region" description="Helical" evidence="5">
    <location>
        <begin position="139"/>
        <end position="156"/>
    </location>
</feature>
<reference evidence="7 8" key="1">
    <citation type="submission" date="2016-10" db="EMBL/GenBank/DDBJ databases">
        <authorList>
            <person name="de Groot N.N."/>
        </authorList>
    </citation>
    <scope>NUCLEOTIDE SEQUENCE [LARGE SCALE GENOMIC DNA]</scope>
    <source>
        <strain evidence="7 8">DSM 3857</strain>
    </source>
</reference>
<organism evidence="7 8">
    <name type="scientific">Gemmobacter aquatilis</name>
    <dbReference type="NCBI Taxonomy" id="933059"/>
    <lineage>
        <taxon>Bacteria</taxon>
        <taxon>Pseudomonadati</taxon>
        <taxon>Pseudomonadota</taxon>
        <taxon>Alphaproteobacteria</taxon>
        <taxon>Rhodobacterales</taxon>
        <taxon>Paracoccaceae</taxon>
        <taxon>Gemmobacter</taxon>
    </lineage>
</organism>
<evidence type="ECO:0000256" key="2">
    <source>
        <dbReference type="ARBA" id="ARBA00022692"/>
    </source>
</evidence>
<feature type="transmembrane region" description="Helical" evidence="5">
    <location>
        <begin position="37"/>
        <end position="58"/>
    </location>
</feature>
<keyword evidence="2 5" id="KW-0812">Transmembrane</keyword>